<comment type="similarity">
    <text evidence="1">Belongs to the CapA family.</text>
</comment>
<gene>
    <name evidence="3" type="ORF">LCMiAC01_01960</name>
</gene>
<dbReference type="InterPro" id="IPR052169">
    <property type="entry name" value="CW_Biosynth-Accessory"/>
</dbReference>
<feature type="domain" description="Capsule synthesis protein CapA" evidence="2">
    <location>
        <begin position="36"/>
        <end position="251"/>
    </location>
</feature>
<dbReference type="EMBL" id="MK500391">
    <property type="protein sequence ID" value="QBK88519.1"/>
    <property type="molecule type" value="Genomic_DNA"/>
</dbReference>
<evidence type="ECO:0000313" key="3">
    <source>
        <dbReference type="EMBL" id="QBK88519.1"/>
    </source>
</evidence>
<protein>
    <submittedName>
        <fullName evidence="3">Capsule synthesis protein</fullName>
    </submittedName>
</protein>
<dbReference type="PANTHER" id="PTHR33393">
    <property type="entry name" value="POLYGLUTAMINE SYNTHESIS ACCESSORY PROTEIN RV0574C-RELATED"/>
    <property type="match status" value="1"/>
</dbReference>
<dbReference type="SUPFAM" id="SSF56300">
    <property type="entry name" value="Metallo-dependent phosphatases"/>
    <property type="match status" value="1"/>
</dbReference>
<organism evidence="3">
    <name type="scientific">Mimivirus LCMiAC01</name>
    <dbReference type="NCBI Taxonomy" id="2506608"/>
    <lineage>
        <taxon>Viruses</taxon>
        <taxon>Varidnaviria</taxon>
        <taxon>Bamfordvirae</taxon>
        <taxon>Nucleocytoviricota</taxon>
        <taxon>Megaviricetes</taxon>
        <taxon>Imitervirales</taxon>
        <taxon>Mimiviridae</taxon>
        <taxon>Klosneuvirinae</taxon>
    </lineage>
</organism>
<dbReference type="Gene3D" id="3.60.21.10">
    <property type="match status" value="1"/>
</dbReference>
<dbReference type="InterPro" id="IPR019079">
    <property type="entry name" value="Capsule_synth_CapA"/>
</dbReference>
<accession>A0A481YZD1</accession>
<reference evidence="3" key="1">
    <citation type="journal article" date="2019" name="MBio">
        <title>Virus Genomes from Deep Sea Sediments Expand the Ocean Megavirome and Support Independent Origins of Viral Gigantism.</title>
        <authorList>
            <person name="Backstrom D."/>
            <person name="Yutin N."/>
            <person name="Jorgensen S.L."/>
            <person name="Dharamshi J."/>
            <person name="Homa F."/>
            <person name="Zaremba-Niedwiedzka K."/>
            <person name="Spang A."/>
            <person name="Wolf Y.I."/>
            <person name="Koonin E.V."/>
            <person name="Ettema T.J."/>
        </authorList>
    </citation>
    <scope>NUCLEOTIDE SEQUENCE</scope>
</reference>
<evidence type="ECO:0000259" key="2">
    <source>
        <dbReference type="SMART" id="SM00854"/>
    </source>
</evidence>
<evidence type="ECO:0000256" key="1">
    <source>
        <dbReference type="ARBA" id="ARBA00005662"/>
    </source>
</evidence>
<proteinExistence type="inferred from homology"/>
<dbReference type="SMART" id="SM00854">
    <property type="entry name" value="PGA_cap"/>
    <property type="match status" value="1"/>
</dbReference>
<dbReference type="PANTHER" id="PTHR33393:SF11">
    <property type="entry name" value="POLYGLUTAMINE SYNTHESIS ACCESSORY PROTEIN RV0574C-RELATED"/>
    <property type="match status" value="1"/>
</dbReference>
<dbReference type="InterPro" id="IPR029052">
    <property type="entry name" value="Metallo-depent_PP-like"/>
</dbReference>
<dbReference type="Pfam" id="PF09587">
    <property type="entry name" value="PGA_cap"/>
    <property type="match status" value="1"/>
</dbReference>
<name>A0A481YZD1_9VIRU</name>
<sequence length="324" mass="37087">MLGRYINEKMDPTLNTFISKLTRIDNAGYSDNAMKIIYGQTYKIINKCDLLVGNLESCITNRMDREKKAFNFRIHPKYSRALKIHKNMFLNVANNHIMDYQIEGMYDTLNDLDKLDIKYSGAGKNIQEAIKPVIMDIGGIKIGIIGCADHYDYWGATNNKPGIYYVDYNNYGHILNHIKETKRNVDILIMSIHWGWNFIKGIDNKYQKFARDVFDAGVNIIHGQSSHHVKCIRYNNTHMVMYGIGDFVNDYTVNDAYRSNLGVIVKVSTDGKSIQRVSIHPTEVDDGKVTILPPGKERDYICDIVKDDCDIQPMDASYLSPECT</sequence>